<protein>
    <recommendedName>
        <fullName evidence="5">Morphogenetic protein</fullName>
    </recommendedName>
</protein>
<evidence type="ECO:0000313" key="4">
    <source>
        <dbReference type="Proteomes" id="UP000240571"/>
    </source>
</evidence>
<name>A0A2T4G723_9PSED</name>
<evidence type="ECO:0000313" key="3">
    <source>
        <dbReference type="Proteomes" id="UP000095081"/>
    </source>
</evidence>
<sequence>MARKNHLIVDSGYTQDNERWSLSACGLNEDSEVSWDGTHKRDLVSCKRCQAKMAKPREAPDPFHKERPILFNGAMVRAILSGQKTVTRRLVRGSQIPSRSKSDSPDHQWIAVVQDHPRWGFAAFGATEQECAAELAMYGGCPYGQRGDRLWVRETWIADAQVDVLAPRHLSQGEPILYPADGAIRQAGCEMIKPGKGRPSIHMPRWVSRILLEITDVRVERLQDISEDQAKAEGCFFTDYGRKCGHTGSGWTEVGDCPAPEAHHPQRNGWMWDKTSSPNECLGTATWAFANLWQKTGGEWDANPWVWVVEFKRVSP</sequence>
<reference evidence="2 4" key="2">
    <citation type="submission" date="2018-03" db="EMBL/GenBank/DDBJ databases">
        <title>Diversity of bacteria associated with corn roots inoculated with woodland soils in Canada, and Description of Pseudomonas aylmerense sp. nov.</title>
        <authorList>
            <person name="Tambong J.T."/>
            <person name="Xu R."/>
            <person name="Tchagang C."/>
        </authorList>
    </citation>
    <scope>NUCLEOTIDE SEQUENCE [LARGE SCALE GENOMIC DNA]</scope>
    <source>
        <strain evidence="2 4">S1E44</strain>
    </source>
</reference>
<dbReference type="RefSeq" id="WP_065904565.1">
    <property type="nucleotide sequence ID" value="NZ_MAUE01000018.1"/>
</dbReference>
<dbReference type="AlphaFoldDB" id="A0A2T4G723"/>
<dbReference type="EMBL" id="PYWW01000012">
    <property type="protein sequence ID" value="PTC31474.1"/>
    <property type="molecule type" value="Genomic_DNA"/>
</dbReference>
<dbReference type="OrthoDB" id="72471at2"/>
<dbReference type="Proteomes" id="UP000240571">
    <property type="component" value="Unassembled WGS sequence"/>
</dbReference>
<evidence type="ECO:0000313" key="2">
    <source>
        <dbReference type="EMBL" id="PTC31474.1"/>
    </source>
</evidence>
<dbReference type="EMBL" id="MAUE01000018">
    <property type="protein sequence ID" value="OCW26854.1"/>
    <property type="molecule type" value="Genomic_DNA"/>
</dbReference>
<reference evidence="1 3" key="1">
    <citation type="submission" date="2016-06" db="EMBL/GenBank/DDBJ databases">
        <title>Draft genome sequence of Pseudomonas sp. S1E40, a novel strain antagonistic activity to fungal plant pathogen.</title>
        <authorList>
            <person name="Tambong J.T."/>
            <person name="Tchagang C."/>
            <person name="Xu R."/>
        </authorList>
    </citation>
    <scope>NUCLEOTIDE SEQUENCE [LARGE SCALE GENOMIC DNA]</scope>
    <source>
        <strain evidence="1 3">S1E40</strain>
    </source>
</reference>
<comment type="caution">
    <text evidence="2">The sequence shown here is derived from an EMBL/GenBank/DDBJ whole genome shotgun (WGS) entry which is preliminary data.</text>
</comment>
<dbReference type="Proteomes" id="UP000095081">
    <property type="component" value="Unassembled WGS sequence"/>
</dbReference>
<evidence type="ECO:0000313" key="1">
    <source>
        <dbReference type="EMBL" id="OCW26854.1"/>
    </source>
</evidence>
<accession>A0A2T4G723</accession>
<evidence type="ECO:0008006" key="5">
    <source>
        <dbReference type="Google" id="ProtNLM"/>
    </source>
</evidence>
<organism evidence="2 4">
    <name type="scientific">Pseudomonas aylmerensis</name>
    <dbReference type="NCBI Taxonomy" id="1869229"/>
    <lineage>
        <taxon>Bacteria</taxon>
        <taxon>Pseudomonadati</taxon>
        <taxon>Pseudomonadota</taxon>
        <taxon>Gammaproteobacteria</taxon>
        <taxon>Pseudomonadales</taxon>
        <taxon>Pseudomonadaceae</taxon>
        <taxon>Pseudomonas</taxon>
    </lineage>
</organism>
<proteinExistence type="predicted"/>
<gene>
    <name evidence="1" type="ORF">BBG20_14415</name>
    <name evidence="2" type="ORF">C9382_06635</name>
</gene>
<keyword evidence="3" id="KW-1185">Reference proteome</keyword>